<reference evidence="1" key="1">
    <citation type="submission" date="2023-04" db="EMBL/GenBank/DDBJ databases">
        <authorList>
            <person name="Vijverberg K."/>
            <person name="Xiong W."/>
            <person name="Schranz E."/>
        </authorList>
    </citation>
    <scope>NUCLEOTIDE SEQUENCE</scope>
</reference>
<keyword evidence="2" id="KW-1185">Reference proteome</keyword>
<evidence type="ECO:0000313" key="1">
    <source>
        <dbReference type="EMBL" id="CAI9272674.1"/>
    </source>
</evidence>
<dbReference type="EMBL" id="OX465078">
    <property type="protein sequence ID" value="CAI9272674.1"/>
    <property type="molecule type" value="Genomic_DNA"/>
</dbReference>
<organism evidence="1 2">
    <name type="scientific">Lactuca saligna</name>
    <name type="common">Willowleaf lettuce</name>
    <dbReference type="NCBI Taxonomy" id="75948"/>
    <lineage>
        <taxon>Eukaryota</taxon>
        <taxon>Viridiplantae</taxon>
        <taxon>Streptophyta</taxon>
        <taxon>Embryophyta</taxon>
        <taxon>Tracheophyta</taxon>
        <taxon>Spermatophyta</taxon>
        <taxon>Magnoliopsida</taxon>
        <taxon>eudicotyledons</taxon>
        <taxon>Gunneridae</taxon>
        <taxon>Pentapetalae</taxon>
        <taxon>asterids</taxon>
        <taxon>campanulids</taxon>
        <taxon>Asterales</taxon>
        <taxon>Asteraceae</taxon>
        <taxon>Cichorioideae</taxon>
        <taxon>Cichorieae</taxon>
        <taxon>Lactucinae</taxon>
        <taxon>Lactuca</taxon>
    </lineage>
</organism>
<dbReference type="Proteomes" id="UP001177003">
    <property type="component" value="Chromosome 2"/>
</dbReference>
<dbReference type="AlphaFoldDB" id="A0AA35V8T7"/>
<proteinExistence type="predicted"/>
<protein>
    <submittedName>
        <fullName evidence="1">Uncharacterized protein</fullName>
    </submittedName>
</protein>
<gene>
    <name evidence="1" type="ORF">LSALG_LOCUS12871</name>
</gene>
<evidence type="ECO:0000313" key="2">
    <source>
        <dbReference type="Proteomes" id="UP001177003"/>
    </source>
</evidence>
<name>A0AA35V8T7_LACSI</name>
<accession>A0AA35V8T7</accession>
<sequence length="156" mass="18481">MAFDGVNWIVHDSSQYILPDELYGYEFHNTFCYSLVTYALLDVGLNKLQYVLDISDFVEKVKKDGLFCVQEIYVEPFVKTVSIHFPHTLNMATNNYLCTLLYNLVVSNPNMNVWEARIKIFGSFKIWIDVHKIHEALEYTKHQVKLFKNYRKQEDR</sequence>